<dbReference type="InterPro" id="IPR008271">
    <property type="entry name" value="Ser/Thr_kinase_AS"/>
</dbReference>
<dbReference type="PANTHER" id="PTHR24347">
    <property type="entry name" value="SERINE/THREONINE-PROTEIN KINASE"/>
    <property type="match status" value="1"/>
</dbReference>
<feature type="compositionally biased region" description="Acidic residues" evidence="3">
    <location>
        <begin position="129"/>
        <end position="140"/>
    </location>
</feature>
<dbReference type="PROSITE" id="PS50011">
    <property type="entry name" value="PROTEIN_KINASE_DOM"/>
    <property type="match status" value="1"/>
</dbReference>
<dbReference type="InterPro" id="IPR011009">
    <property type="entry name" value="Kinase-like_dom_sf"/>
</dbReference>
<evidence type="ECO:0000256" key="1">
    <source>
        <dbReference type="ARBA" id="ARBA00022741"/>
    </source>
</evidence>
<evidence type="ECO:0000313" key="5">
    <source>
        <dbReference type="EMBL" id="KAL3816468.1"/>
    </source>
</evidence>
<organism evidence="5 6">
    <name type="scientific">Cyclostephanos tholiformis</name>
    <dbReference type="NCBI Taxonomy" id="382380"/>
    <lineage>
        <taxon>Eukaryota</taxon>
        <taxon>Sar</taxon>
        <taxon>Stramenopiles</taxon>
        <taxon>Ochrophyta</taxon>
        <taxon>Bacillariophyta</taxon>
        <taxon>Coscinodiscophyceae</taxon>
        <taxon>Thalassiosirophycidae</taxon>
        <taxon>Stephanodiscales</taxon>
        <taxon>Stephanodiscaceae</taxon>
        <taxon>Cyclostephanos</taxon>
    </lineage>
</organism>
<evidence type="ECO:0000313" key="6">
    <source>
        <dbReference type="Proteomes" id="UP001530377"/>
    </source>
</evidence>
<dbReference type="Gene3D" id="1.10.510.10">
    <property type="entry name" value="Transferase(Phosphotransferase) domain 1"/>
    <property type="match status" value="1"/>
</dbReference>
<comment type="caution">
    <text evidence="5">The sequence shown here is derived from an EMBL/GenBank/DDBJ whole genome shotgun (WGS) entry which is preliminary data.</text>
</comment>
<dbReference type="SMART" id="SM00220">
    <property type="entry name" value="S_TKc"/>
    <property type="match status" value="1"/>
</dbReference>
<evidence type="ECO:0000256" key="2">
    <source>
        <dbReference type="ARBA" id="ARBA00022840"/>
    </source>
</evidence>
<feature type="compositionally biased region" description="Basic residues" evidence="3">
    <location>
        <begin position="114"/>
        <end position="125"/>
    </location>
</feature>
<reference evidence="5 6" key="1">
    <citation type="submission" date="2024-10" db="EMBL/GenBank/DDBJ databases">
        <title>Updated reference genomes for cyclostephanoid diatoms.</title>
        <authorList>
            <person name="Roberts W.R."/>
            <person name="Alverson A.J."/>
        </authorList>
    </citation>
    <scope>NUCLEOTIDE SEQUENCE [LARGE SCALE GENOMIC DNA]</scope>
    <source>
        <strain evidence="5 6">AJA228-03</strain>
    </source>
</reference>
<dbReference type="GO" id="GO:0005524">
    <property type="term" value="F:ATP binding"/>
    <property type="evidence" value="ECO:0007669"/>
    <property type="project" value="UniProtKB-KW"/>
</dbReference>
<dbReference type="CDD" id="cd05117">
    <property type="entry name" value="STKc_CAMK"/>
    <property type="match status" value="1"/>
</dbReference>
<evidence type="ECO:0000256" key="3">
    <source>
        <dbReference type="SAM" id="MobiDB-lite"/>
    </source>
</evidence>
<dbReference type="PROSITE" id="PS00108">
    <property type="entry name" value="PROTEIN_KINASE_ST"/>
    <property type="match status" value="1"/>
</dbReference>
<dbReference type="SUPFAM" id="SSF56112">
    <property type="entry name" value="Protein kinase-like (PK-like)"/>
    <property type="match status" value="1"/>
</dbReference>
<dbReference type="EMBL" id="JALLPB020000147">
    <property type="protein sequence ID" value="KAL3816468.1"/>
    <property type="molecule type" value="Genomic_DNA"/>
</dbReference>
<gene>
    <name evidence="5" type="ORF">ACHAXA_009893</name>
</gene>
<feature type="domain" description="Protein kinase" evidence="4">
    <location>
        <begin position="94"/>
        <end position="381"/>
    </location>
</feature>
<dbReference type="InterPro" id="IPR000719">
    <property type="entry name" value="Prot_kinase_dom"/>
</dbReference>
<dbReference type="Pfam" id="PF00069">
    <property type="entry name" value="Pkinase"/>
    <property type="match status" value="1"/>
</dbReference>
<dbReference type="Gene3D" id="3.30.200.20">
    <property type="entry name" value="Phosphorylase Kinase, domain 1"/>
    <property type="match status" value="1"/>
</dbReference>
<dbReference type="Proteomes" id="UP001530377">
    <property type="component" value="Unassembled WGS sequence"/>
</dbReference>
<protein>
    <recommendedName>
        <fullName evidence="4">Protein kinase domain-containing protein</fullName>
    </recommendedName>
</protein>
<sequence length="440" mass="50648">MMGPCFRFPRRNIVPCVMYIMYVYNCRKIHPLLTPSSPFAVGFIIPPLPPFSYIATLVARTPSSPTDPKTDHNIIMSPGKKKLKKTKIKKKMNTNDTIQLGKGAFSVVRSGRHRYHAKKKHHRARRVDDDYDDDNDDRNDIDDDDGEYAIKCIDRRRLKEGDILALMDEVSILTSLRECDHIIRLYDHFDEPPDNFYLIMERMGGGELFDRIVQKSHYNEREARLTCRILLEAVGYCHMKKIAHRDLKPENLLLMSEVDDMSIKIADFGFAKVVRGPRSLRTQCGTPGYVAPEIINGDPYDEAVDMWSIGVILYILLGGYPPFTDDNQRRLFRKIRKGRFEFHDEYWHNVSNDAKDLISGLLRVDANARLSALDALGSNWISQVSDESLELNDMGMNLIEMRKFNGKRKFRAAVASVIAVNKLRSFLAFDKFIPGCHVKW</sequence>
<name>A0ABD3RW90_9STRA</name>
<proteinExistence type="predicted"/>
<keyword evidence="6" id="KW-1185">Reference proteome</keyword>
<feature type="region of interest" description="Disordered" evidence="3">
    <location>
        <begin position="114"/>
        <end position="140"/>
    </location>
</feature>
<dbReference type="AlphaFoldDB" id="A0ABD3RW90"/>
<keyword evidence="1" id="KW-0547">Nucleotide-binding</keyword>
<accession>A0ABD3RW90</accession>
<dbReference type="FunFam" id="1.10.510.10:FF:000571">
    <property type="entry name" value="Maternal embryonic leucine zipper kinase"/>
    <property type="match status" value="1"/>
</dbReference>
<keyword evidence="2" id="KW-0067">ATP-binding</keyword>
<evidence type="ECO:0000259" key="4">
    <source>
        <dbReference type="PROSITE" id="PS50011"/>
    </source>
</evidence>